<sequence length="204" mass="22059">MSQEKRITLGITGASGAIYAVNLLKNLTVHYQEVHLMISDAARIVMATEIDLKLPEAPQKIQQLLTELCECSSDVIKVYSKENWYSPVASGSAAPKQMVVCPASMGCVSAIATGASNTLLERAADVVIKEQGQLILLPREMPFSTIHLRNLLTLSEAGVTIMPAAPGLYGQPESIDDLADFVSARVLNHLGIDNQLGHAWGYKR</sequence>
<keyword evidence="1 5" id="KW-0637">Prenyltransferase</keyword>
<comment type="caution">
    <text evidence="5">Lacks conserved residue(s) required for the propagation of feature annotation.</text>
</comment>
<dbReference type="Proteomes" id="UP000315439">
    <property type="component" value="Unassembled WGS sequence"/>
</dbReference>
<comment type="caution">
    <text evidence="7">The sequence shown here is derived from an EMBL/GenBank/DDBJ whole genome shotgun (WGS) entry which is preliminary data.</text>
</comment>
<evidence type="ECO:0000256" key="3">
    <source>
        <dbReference type="ARBA" id="ARBA00022643"/>
    </source>
</evidence>
<keyword evidence="2 5" id="KW-0285">Flavoprotein</keyword>
<feature type="binding site" evidence="5">
    <location>
        <position position="185"/>
    </location>
    <ligand>
        <name>dimethylallyl phosphate</name>
        <dbReference type="ChEBI" id="CHEBI:88052"/>
    </ligand>
</feature>
<protein>
    <recommendedName>
        <fullName evidence="5">Flavin prenyltransferase UbiX</fullName>
        <ecNumber evidence="5">2.5.1.129</ecNumber>
    </recommendedName>
</protein>
<dbReference type="RefSeq" id="WP_142934991.1">
    <property type="nucleotide sequence ID" value="NZ_ML660172.1"/>
</dbReference>
<comment type="function">
    <text evidence="5">Flavin prenyltransferase that catalyzes the synthesis of the prenylated FMN cofactor (prenyl-FMN) for 4-hydroxy-3-polyprenylbenzoic acid decarboxylase UbiD. The prenyltransferase is metal-independent and links a dimethylallyl moiety from dimethylallyl monophosphate (DMAP) to the flavin N5 and C6 atoms of FMN.</text>
</comment>
<dbReference type="Gene3D" id="3.40.50.1950">
    <property type="entry name" value="Flavin prenyltransferase-like"/>
    <property type="match status" value="1"/>
</dbReference>
<feature type="binding site" evidence="5">
    <location>
        <begin position="13"/>
        <end position="15"/>
    </location>
    <ligand>
        <name>FMN</name>
        <dbReference type="ChEBI" id="CHEBI:58210"/>
    </ligand>
</feature>
<dbReference type="InterPro" id="IPR004507">
    <property type="entry name" value="UbiX-like"/>
</dbReference>
<evidence type="ECO:0000256" key="4">
    <source>
        <dbReference type="ARBA" id="ARBA00022679"/>
    </source>
</evidence>
<gene>
    <name evidence="5" type="primary">ubiX</name>
    <name evidence="7" type="ORF">FLL46_25305</name>
</gene>
<evidence type="ECO:0000259" key="6">
    <source>
        <dbReference type="Pfam" id="PF02441"/>
    </source>
</evidence>
<comment type="similarity">
    <text evidence="5">Belongs to the UbiX/PAD1 family.</text>
</comment>
<dbReference type="GO" id="GO:0106141">
    <property type="term" value="F:flavin prenyltransferase activity"/>
    <property type="evidence" value="ECO:0007669"/>
    <property type="project" value="UniProtKB-EC"/>
</dbReference>
<evidence type="ECO:0000256" key="2">
    <source>
        <dbReference type="ARBA" id="ARBA00022630"/>
    </source>
</evidence>
<feature type="binding site" evidence="5">
    <location>
        <position position="39"/>
    </location>
    <ligand>
        <name>FMN</name>
        <dbReference type="ChEBI" id="CHEBI:58210"/>
    </ligand>
</feature>
<keyword evidence="4 5" id="KW-0808">Transferase</keyword>
<dbReference type="EC" id="2.5.1.129" evidence="5"/>
<proteinExistence type="inferred from homology"/>
<dbReference type="EMBL" id="VIKS01000016">
    <property type="protein sequence ID" value="TQV81472.1"/>
    <property type="molecule type" value="Genomic_DNA"/>
</dbReference>
<feature type="binding site" evidence="5">
    <location>
        <position position="169"/>
    </location>
    <ligand>
        <name>dimethylallyl phosphate</name>
        <dbReference type="ChEBI" id="CHEBI:88052"/>
    </ligand>
</feature>
<name>A0A545TW90_9GAMM</name>
<dbReference type="NCBIfam" id="TIGR00421">
    <property type="entry name" value="ubiX_pad"/>
    <property type="match status" value="1"/>
</dbReference>
<dbReference type="InterPro" id="IPR003382">
    <property type="entry name" value="Flavoprotein"/>
</dbReference>
<comment type="catalytic activity">
    <reaction evidence="5">
        <text>dimethylallyl phosphate + FMNH2 = prenylated FMNH2 + phosphate</text>
        <dbReference type="Rhea" id="RHEA:37743"/>
        <dbReference type="ChEBI" id="CHEBI:43474"/>
        <dbReference type="ChEBI" id="CHEBI:57618"/>
        <dbReference type="ChEBI" id="CHEBI:87467"/>
        <dbReference type="ChEBI" id="CHEBI:88052"/>
        <dbReference type="EC" id="2.5.1.129"/>
    </reaction>
</comment>
<evidence type="ECO:0000313" key="8">
    <source>
        <dbReference type="Proteomes" id="UP000315439"/>
    </source>
</evidence>
<accession>A0A545TW90</accession>
<dbReference type="InterPro" id="IPR036551">
    <property type="entry name" value="Flavin_trans-like"/>
</dbReference>
<feature type="binding site" evidence="5">
    <location>
        <position position="139"/>
    </location>
    <ligand>
        <name>FMN</name>
        <dbReference type="ChEBI" id="CHEBI:58210"/>
    </ligand>
</feature>
<dbReference type="OrthoDB" id="9781577at2"/>
<dbReference type="SUPFAM" id="SSF52507">
    <property type="entry name" value="Homo-oligomeric flavin-containing Cys decarboxylases, HFCD"/>
    <property type="match status" value="1"/>
</dbReference>
<evidence type="ECO:0000256" key="5">
    <source>
        <dbReference type="HAMAP-Rule" id="MF_01984"/>
    </source>
</evidence>
<organism evidence="7 8">
    <name type="scientific">Aliikangiella coralliicola</name>
    <dbReference type="NCBI Taxonomy" id="2592383"/>
    <lineage>
        <taxon>Bacteria</taxon>
        <taxon>Pseudomonadati</taxon>
        <taxon>Pseudomonadota</taxon>
        <taxon>Gammaproteobacteria</taxon>
        <taxon>Oceanospirillales</taxon>
        <taxon>Pleioneaceae</taxon>
        <taxon>Aliikangiella</taxon>
    </lineage>
</organism>
<keyword evidence="3 5" id="KW-0288">FMN</keyword>
<evidence type="ECO:0000313" key="7">
    <source>
        <dbReference type="EMBL" id="TQV81472.1"/>
    </source>
</evidence>
<evidence type="ECO:0000256" key="1">
    <source>
        <dbReference type="ARBA" id="ARBA00022602"/>
    </source>
</evidence>
<dbReference type="Pfam" id="PF02441">
    <property type="entry name" value="Flavoprotein"/>
    <property type="match status" value="1"/>
</dbReference>
<dbReference type="AlphaFoldDB" id="A0A545TW90"/>
<reference evidence="7 8" key="1">
    <citation type="submission" date="2019-07" db="EMBL/GenBank/DDBJ databases">
        <title>Draft genome for Aliikangiella sp. M105.</title>
        <authorList>
            <person name="Wang G."/>
        </authorList>
    </citation>
    <scope>NUCLEOTIDE SEQUENCE [LARGE SCALE GENOMIC DNA]</scope>
    <source>
        <strain evidence="7 8">M105</strain>
    </source>
</reference>
<keyword evidence="8" id="KW-1185">Reference proteome</keyword>
<dbReference type="HAMAP" id="MF_01984">
    <property type="entry name" value="ubiX_pad"/>
    <property type="match status" value="1"/>
</dbReference>
<feature type="domain" description="Flavoprotein" evidence="6">
    <location>
        <begin position="5"/>
        <end position="188"/>
    </location>
</feature>